<evidence type="ECO:0000256" key="1">
    <source>
        <dbReference type="ARBA" id="ARBA00008857"/>
    </source>
</evidence>
<dbReference type="Gene3D" id="1.10.150.130">
    <property type="match status" value="1"/>
</dbReference>
<accession>A0A921JZU4</accession>
<name>A0A921JZU4_9LACO</name>
<evidence type="ECO:0000256" key="4">
    <source>
        <dbReference type="ARBA" id="ARBA00023172"/>
    </source>
</evidence>
<dbReference type="CDD" id="cd01189">
    <property type="entry name" value="INT_ICEBs1_C_like"/>
    <property type="match status" value="1"/>
</dbReference>
<dbReference type="PROSITE" id="PS51898">
    <property type="entry name" value="TYR_RECOMBINASE"/>
    <property type="match status" value="1"/>
</dbReference>
<dbReference type="InterPro" id="IPR028259">
    <property type="entry name" value="AP2-like_int_N"/>
</dbReference>
<comment type="similarity">
    <text evidence="1">Belongs to the 'phage' integrase family.</text>
</comment>
<dbReference type="Proteomes" id="UP000707535">
    <property type="component" value="Unassembled WGS sequence"/>
</dbReference>
<dbReference type="EMBL" id="DYXG01000025">
    <property type="protein sequence ID" value="HJE96534.1"/>
    <property type="molecule type" value="Genomic_DNA"/>
</dbReference>
<dbReference type="InterPro" id="IPR002104">
    <property type="entry name" value="Integrase_catalytic"/>
</dbReference>
<organism evidence="8 9">
    <name type="scientific">Ligilactobacillus acidipiscis</name>
    <dbReference type="NCBI Taxonomy" id="89059"/>
    <lineage>
        <taxon>Bacteria</taxon>
        <taxon>Bacillati</taxon>
        <taxon>Bacillota</taxon>
        <taxon>Bacilli</taxon>
        <taxon>Lactobacillales</taxon>
        <taxon>Lactobacillaceae</taxon>
        <taxon>Ligilactobacillus</taxon>
    </lineage>
</organism>
<evidence type="ECO:0000256" key="5">
    <source>
        <dbReference type="PROSITE-ProRule" id="PRU01248"/>
    </source>
</evidence>
<keyword evidence="4" id="KW-0233">DNA recombination</keyword>
<evidence type="ECO:0000256" key="3">
    <source>
        <dbReference type="ARBA" id="ARBA00023125"/>
    </source>
</evidence>
<dbReference type="Pfam" id="PF00589">
    <property type="entry name" value="Phage_integrase"/>
    <property type="match status" value="1"/>
</dbReference>
<reference evidence="8" key="1">
    <citation type="journal article" date="2021" name="PeerJ">
        <title>Extensive microbial diversity within the chicken gut microbiome revealed by metagenomics and culture.</title>
        <authorList>
            <person name="Gilroy R."/>
            <person name="Ravi A."/>
            <person name="Getino M."/>
            <person name="Pursley I."/>
            <person name="Horton D.L."/>
            <person name="Alikhan N.F."/>
            <person name="Baker D."/>
            <person name="Gharbi K."/>
            <person name="Hall N."/>
            <person name="Watson M."/>
            <person name="Adriaenssens E.M."/>
            <person name="Foster-Nyarko E."/>
            <person name="Jarju S."/>
            <person name="Secka A."/>
            <person name="Antonio M."/>
            <person name="Oren A."/>
            <person name="Chaudhuri R.R."/>
            <person name="La Ragione R."/>
            <person name="Hildebrand F."/>
            <person name="Pallen M.J."/>
        </authorList>
    </citation>
    <scope>NUCLEOTIDE SEQUENCE</scope>
    <source>
        <strain evidence="8">CHK174-6876</strain>
    </source>
</reference>
<evidence type="ECO:0000259" key="6">
    <source>
        <dbReference type="PROSITE" id="PS51898"/>
    </source>
</evidence>
<dbReference type="Gene3D" id="1.10.443.10">
    <property type="entry name" value="Intergrase catalytic core"/>
    <property type="match status" value="1"/>
</dbReference>
<comment type="caution">
    <text evidence="8">The sequence shown here is derived from an EMBL/GenBank/DDBJ whole genome shotgun (WGS) entry which is preliminary data.</text>
</comment>
<gene>
    <name evidence="8" type="ORF">K8V00_02845</name>
</gene>
<dbReference type="GO" id="GO:0015074">
    <property type="term" value="P:DNA integration"/>
    <property type="evidence" value="ECO:0007669"/>
    <property type="project" value="UniProtKB-KW"/>
</dbReference>
<dbReference type="SUPFAM" id="SSF56349">
    <property type="entry name" value="DNA breaking-rejoining enzymes"/>
    <property type="match status" value="1"/>
</dbReference>
<dbReference type="Pfam" id="PF14657">
    <property type="entry name" value="Arm-DNA-bind_4"/>
    <property type="match status" value="1"/>
</dbReference>
<evidence type="ECO:0000256" key="2">
    <source>
        <dbReference type="ARBA" id="ARBA00022908"/>
    </source>
</evidence>
<protein>
    <submittedName>
        <fullName evidence="8">Site-specific integrase</fullName>
    </submittedName>
</protein>
<dbReference type="Pfam" id="PF14659">
    <property type="entry name" value="Phage_int_SAM_3"/>
    <property type="match status" value="1"/>
</dbReference>
<evidence type="ECO:0000259" key="7">
    <source>
        <dbReference type="PROSITE" id="PS51900"/>
    </source>
</evidence>
<reference evidence="8" key="2">
    <citation type="submission" date="2021-09" db="EMBL/GenBank/DDBJ databases">
        <authorList>
            <person name="Gilroy R."/>
        </authorList>
    </citation>
    <scope>NUCLEOTIDE SEQUENCE</scope>
    <source>
        <strain evidence="8">CHK174-6876</strain>
    </source>
</reference>
<dbReference type="InterPro" id="IPR010998">
    <property type="entry name" value="Integrase_recombinase_N"/>
</dbReference>
<dbReference type="PROSITE" id="PS51900">
    <property type="entry name" value="CB"/>
    <property type="match status" value="1"/>
</dbReference>
<dbReference type="InterPro" id="IPR013762">
    <property type="entry name" value="Integrase-like_cat_sf"/>
</dbReference>
<dbReference type="GO" id="GO:0006310">
    <property type="term" value="P:DNA recombination"/>
    <property type="evidence" value="ECO:0007669"/>
    <property type="project" value="UniProtKB-KW"/>
</dbReference>
<evidence type="ECO:0000313" key="8">
    <source>
        <dbReference type="EMBL" id="HJE96534.1"/>
    </source>
</evidence>
<dbReference type="InterPro" id="IPR004107">
    <property type="entry name" value="Integrase_SAM-like_N"/>
</dbReference>
<dbReference type="PANTHER" id="PTHR30349:SF64">
    <property type="entry name" value="PROPHAGE INTEGRASE INTD-RELATED"/>
    <property type="match status" value="1"/>
</dbReference>
<feature type="domain" description="Tyr recombinase" evidence="6">
    <location>
        <begin position="165"/>
        <end position="355"/>
    </location>
</feature>
<evidence type="ECO:0000313" key="9">
    <source>
        <dbReference type="Proteomes" id="UP000707535"/>
    </source>
</evidence>
<dbReference type="InterPro" id="IPR050090">
    <property type="entry name" value="Tyrosine_recombinase_XerCD"/>
</dbReference>
<dbReference type="InterPro" id="IPR011010">
    <property type="entry name" value="DNA_brk_join_enz"/>
</dbReference>
<dbReference type="AlphaFoldDB" id="A0A921JZU4"/>
<feature type="domain" description="Core-binding (CB)" evidence="7">
    <location>
        <begin position="61"/>
        <end position="142"/>
    </location>
</feature>
<keyword evidence="3 5" id="KW-0238">DNA-binding</keyword>
<dbReference type="GO" id="GO:0003677">
    <property type="term" value="F:DNA binding"/>
    <property type="evidence" value="ECO:0007669"/>
    <property type="project" value="UniProtKB-UniRule"/>
</dbReference>
<dbReference type="PANTHER" id="PTHR30349">
    <property type="entry name" value="PHAGE INTEGRASE-RELATED"/>
    <property type="match status" value="1"/>
</dbReference>
<keyword evidence="2" id="KW-0229">DNA integration</keyword>
<sequence>MASYKKNSTGWQVRVSWRDENGELKQKARGGFRLKSEAEAYAASLKKDVSEGLNPLQSSDITFGDYIQQWYETYKQNQSSIATQKRYENVIKLVKNYFKKAKLSDINRVTYQNFINDFGKNHAKHTVQKANMIIRSCVRNAVYDDVIRKDFTHNVQITYDPKRTRKVEYLSLEDIKKLLQECENGLQPRYTSRYMILTGILTGMRISEVMGLTWDDINYNWQTISINKTWDYQNGGGFKNVKTESSKRIIRVNQTLLDHLSELKANDSKMVFANKRGLIPSSNAVNKTLRNIMADAGIVKHGYHFHSLRHSHVAYLLSQGVDIYAISKRLGHADLSTTTNVYAYLIDEYKEKNDDLIINKLEEIANPDTKHRDKVSK</sequence>
<dbReference type="InterPro" id="IPR044068">
    <property type="entry name" value="CB"/>
</dbReference>
<proteinExistence type="inferred from homology"/>